<sequence>MFRTRAAWAAIGTTAALLLTGVPAAHAAEGAGTAEAAGTAEGQAPDVRWASSVSSDLGTLQVAVSSDSALTDIRAHIVSASTQQEVAVVEYDAFTLASGTAADGVWRTKQPLDLPALGSYDVRVEATDADGDRTVDNSAGSLAYYVAAVFEDVRPDRTEIDTDHREVRVDGTLKGRWPGTRELKPLADHRVDLDVDNWTENTVRTDAEGRFSGTVTVNDAVPVQAVYRHDTANPYVLYGESEPTPIGIRQVATRWTFQAPAEARTIDYGQQVTVTATLERETPQGWVPFEGQSGGVLYEASEGTHWASVGYFTTGADGKASVTHTPWETGTFRVASHSDDPFIAPASANSPEITVLRASVFTSFSATRAQEGGVHVEGAMDFPDGWTPGVIPVHIEHSRDGKRWTNLRTTEANWSGEGHAFSADLTDVRRGYFRARFEATESFRGAVSEVVKVGR</sequence>
<gene>
    <name evidence="2" type="ORF">ABZ568_04520</name>
</gene>
<evidence type="ECO:0000313" key="2">
    <source>
        <dbReference type="EMBL" id="MEU2265708.1"/>
    </source>
</evidence>
<keyword evidence="3" id="KW-1185">Reference proteome</keyword>
<feature type="signal peptide" evidence="1">
    <location>
        <begin position="1"/>
        <end position="27"/>
    </location>
</feature>
<name>A0ABV2XNX9_9ACTN</name>
<organism evidence="2 3">
    <name type="scientific">Streptomyces olindensis</name>
    <dbReference type="NCBI Taxonomy" id="358823"/>
    <lineage>
        <taxon>Bacteria</taxon>
        <taxon>Bacillati</taxon>
        <taxon>Actinomycetota</taxon>
        <taxon>Actinomycetes</taxon>
        <taxon>Kitasatosporales</taxon>
        <taxon>Streptomycetaceae</taxon>
        <taxon>Streptomyces</taxon>
    </lineage>
</organism>
<proteinExistence type="predicted"/>
<evidence type="ECO:0000256" key="1">
    <source>
        <dbReference type="SAM" id="SignalP"/>
    </source>
</evidence>
<dbReference type="EMBL" id="JBEYBN010000004">
    <property type="protein sequence ID" value="MEU2265708.1"/>
    <property type="molecule type" value="Genomic_DNA"/>
</dbReference>
<feature type="chain" id="PRO_5045454032" evidence="1">
    <location>
        <begin position="28"/>
        <end position="455"/>
    </location>
</feature>
<comment type="caution">
    <text evidence="2">The sequence shown here is derived from an EMBL/GenBank/DDBJ whole genome shotgun (WGS) entry which is preliminary data.</text>
</comment>
<reference evidence="2 3" key="1">
    <citation type="submission" date="2024-06" db="EMBL/GenBank/DDBJ databases">
        <title>The Natural Products Discovery Center: Release of the First 8490 Sequenced Strains for Exploring Actinobacteria Biosynthetic Diversity.</title>
        <authorList>
            <person name="Kalkreuter E."/>
            <person name="Kautsar S.A."/>
            <person name="Yang D."/>
            <person name="Bader C.D."/>
            <person name="Teijaro C.N."/>
            <person name="Fluegel L."/>
            <person name="Davis C.M."/>
            <person name="Simpson J.R."/>
            <person name="Lauterbach L."/>
            <person name="Steele A.D."/>
            <person name="Gui C."/>
            <person name="Meng S."/>
            <person name="Li G."/>
            <person name="Viehrig K."/>
            <person name="Ye F."/>
            <person name="Su P."/>
            <person name="Kiefer A.F."/>
            <person name="Nichols A."/>
            <person name="Cepeda A.J."/>
            <person name="Yan W."/>
            <person name="Fan B."/>
            <person name="Jiang Y."/>
            <person name="Adhikari A."/>
            <person name="Zheng C.-J."/>
            <person name="Schuster L."/>
            <person name="Cowan T.M."/>
            <person name="Smanski M.J."/>
            <person name="Chevrette M.G."/>
            <person name="De Carvalho L.P.S."/>
            <person name="Shen B."/>
        </authorList>
    </citation>
    <scope>NUCLEOTIDE SEQUENCE [LARGE SCALE GENOMIC DNA]</scope>
    <source>
        <strain evidence="2 3">NPDC019583</strain>
    </source>
</reference>
<keyword evidence="1" id="KW-0732">Signal</keyword>
<evidence type="ECO:0000313" key="3">
    <source>
        <dbReference type="Proteomes" id="UP001550603"/>
    </source>
</evidence>
<dbReference type="Proteomes" id="UP001550603">
    <property type="component" value="Unassembled WGS sequence"/>
</dbReference>
<accession>A0ABV2XNX9</accession>
<dbReference type="RefSeq" id="WP_359785405.1">
    <property type="nucleotide sequence ID" value="NZ_JBEYBN010000004.1"/>
</dbReference>
<protein>
    <submittedName>
        <fullName evidence="2">Uncharacterized protein</fullName>
    </submittedName>
</protein>